<dbReference type="PANTHER" id="PTHR13448:SF14">
    <property type="entry name" value="F26K24.17 PROTEIN"/>
    <property type="match status" value="1"/>
</dbReference>
<keyword evidence="1" id="KW-0812">Transmembrane</keyword>
<dbReference type="Proteomes" id="UP000029120">
    <property type="component" value="Unassembled WGS sequence"/>
</dbReference>
<dbReference type="eggNOG" id="KOG4467">
    <property type="taxonomic scope" value="Eukaryota"/>
</dbReference>
<dbReference type="AlphaFoldDB" id="A0A087FWC6"/>
<dbReference type="PANTHER" id="PTHR13448">
    <property type="entry name" value="TRANSMEMBRANE PROTEIN 214"/>
    <property type="match status" value="1"/>
</dbReference>
<keyword evidence="1" id="KW-1133">Transmembrane helix</keyword>
<dbReference type="InterPro" id="IPR019308">
    <property type="entry name" value="TMEM214"/>
</dbReference>
<protein>
    <submittedName>
        <fullName evidence="2">Uncharacterized protein</fullName>
    </submittedName>
</protein>
<dbReference type="EMBL" id="KL994422">
    <property type="protein sequence ID" value="KFK21928.1"/>
    <property type="molecule type" value="Genomic_DNA"/>
</dbReference>
<dbReference type="OMA" id="ERHVEYH"/>
<keyword evidence="1" id="KW-0472">Membrane</keyword>
<gene>
    <name evidence="2" type="ORF">AALP_AAs72347U000100</name>
</gene>
<keyword evidence="3" id="KW-1185">Reference proteome</keyword>
<dbReference type="Gramene" id="KFK21928">
    <property type="protein sequence ID" value="KFK21928"/>
    <property type="gene ID" value="AALP_AAs72347U000100"/>
</dbReference>
<feature type="transmembrane region" description="Helical" evidence="1">
    <location>
        <begin position="63"/>
        <end position="83"/>
    </location>
</feature>
<reference evidence="3" key="1">
    <citation type="journal article" date="2015" name="Nat. Plants">
        <title>Genome expansion of Arabis alpina linked with retrotransposition and reduced symmetric DNA methylation.</title>
        <authorList>
            <person name="Willing E.M."/>
            <person name="Rawat V."/>
            <person name="Mandakova T."/>
            <person name="Maumus F."/>
            <person name="James G.V."/>
            <person name="Nordstroem K.J."/>
            <person name="Becker C."/>
            <person name="Warthmann N."/>
            <person name="Chica C."/>
            <person name="Szarzynska B."/>
            <person name="Zytnicki M."/>
            <person name="Albani M.C."/>
            <person name="Kiefer C."/>
            <person name="Bergonzi S."/>
            <person name="Castaings L."/>
            <person name="Mateos J.L."/>
            <person name="Berns M.C."/>
            <person name="Bujdoso N."/>
            <person name="Piofczyk T."/>
            <person name="de Lorenzo L."/>
            <person name="Barrero-Sicilia C."/>
            <person name="Mateos I."/>
            <person name="Piednoel M."/>
            <person name="Hagmann J."/>
            <person name="Chen-Min-Tao R."/>
            <person name="Iglesias-Fernandez R."/>
            <person name="Schuster S.C."/>
            <person name="Alonso-Blanco C."/>
            <person name="Roudier F."/>
            <person name="Carbonero P."/>
            <person name="Paz-Ares J."/>
            <person name="Davis S.J."/>
            <person name="Pecinka A."/>
            <person name="Quesneville H."/>
            <person name="Colot V."/>
            <person name="Lysak M.A."/>
            <person name="Weigel D."/>
            <person name="Coupland G."/>
            <person name="Schneeberger K."/>
        </authorList>
    </citation>
    <scope>NUCLEOTIDE SEQUENCE [LARGE SCALE GENOMIC DNA]</scope>
    <source>
        <strain evidence="3">cv. Pajares</strain>
    </source>
</reference>
<proteinExistence type="predicted"/>
<evidence type="ECO:0000313" key="2">
    <source>
        <dbReference type="EMBL" id="KFK21928.1"/>
    </source>
</evidence>
<feature type="transmembrane region" description="Helical" evidence="1">
    <location>
        <begin position="33"/>
        <end position="51"/>
    </location>
</feature>
<organism evidence="2 3">
    <name type="scientific">Arabis alpina</name>
    <name type="common">Alpine rock-cress</name>
    <dbReference type="NCBI Taxonomy" id="50452"/>
    <lineage>
        <taxon>Eukaryota</taxon>
        <taxon>Viridiplantae</taxon>
        <taxon>Streptophyta</taxon>
        <taxon>Embryophyta</taxon>
        <taxon>Tracheophyta</taxon>
        <taxon>Spermatophyta</taxon>
        <taxon>Magnoliopsida</taxon>
        <taxon>eudicotyledons</taxon>
        <taxon>Gunneridae</taxon>
        <taxon>Pentapetalae</taxon>
        <taxon>rosids</taxon>
        <taxon>malvids</taxon>
        <taxon>Brassicales</taxon>
        <taxon>Brassicaceae</taxon>
        <taxon>Arabideae</taxon>
        <taxon>Arabis</taxon>
    </lineage>
</organism>
<dbReference type="GO" id="GO:0005783">
    <property type="term" value="C:endoplasmic reticulum"/>
    <property type="evidence" value="ECO:0007669"/>
    <property type="project" value="TreeGrafter"/>
</dbReference>
<evidence type="ECO:0000313" key="3">
    <source>
        <dbReference type="Proteomes" id="UP000029120"/>
    </source>
</evidence>
<dbReference type="OrthoDB" id="1047296at2759"/>
<sequence length="162" mass="18545">MNKLTDMADIPFTHIPQDVYETAAQWIERHVEYHTVCAFVLWSFGFTHARFLGKPTPPKKSQLAVFVVLSIILRSNGSVLFSVLRLLSKPPYQTEDAHDMVPLSVWLMAQMGDDIGAGLYVWSRNLLPLVIDKNKCKPESTDLVLQFIEKIVWYPNSRDIIL</sequence>
<evidence type="ECO:0000256" key="1">
    <source>
        <dbReference type="SAM" id="Phobius"/>
    </source>
</evidence>
<feature type="non-terminal residue" evidence="2">
    <location>
        <position position="162"/>
    </location>
</feature>
<name>A0A087FWC6_ARAAL</name>
<accession>A0A087FWC6</accession>
<dbReference type="GO" id="GO:0005794">
    <property type="term" value="C:Golgi apparatus"/>
    <property type="evidence" value="ECO:0007669"/>
    <property type="project" value="TreeGrafter"/>
</dbReference>